<keyword evidence="2" id="KW-1185">Reference proteome</keyword>
<dbReference type="EMBL" id="BIFS01000001">
    <property type="protein sequence ID" value="GCE19939.1"/>
    <property type="molecule type" value="Genomic_DNA"/>
</dbReference>
<proteinExistence type="predicted"/>
<protein>
    <submittedName>
        <fullName evidence="1">Uncharacterized protein</fullName>
    </submittedName>
</protein>
<dbReference type="AlphaFoldDB" id="A0A402ALM6"/>
<reference evidence="2" key="1">
    <citation type="submission" date="2018-12" db="EMBL/GenBank/DDBJ databases">
        <title>Tengunoibacter tsumagoiensis gen. nov., sp. nov., Dictyobacter kobayashii sp. nov., D. alpinus sp. nov., and D. joshuensis sp. nov. and description of Dictyobacteraceae fam. nov. within the order Ktedonobacterales isolated from Tengu-no-mugimeshi.</title>
        <authorList>
            <person name="Wang C.M."/>
            <person name="Zheng Y."/>
            <person name="Sakai Y."/>
            <person name="Toyoda A."/>
            <person name="Minakuchi Y."/>
            <person name="Abe K."/>
            <person name="Yokota A."/>
            <person name="Yabe S."/>
        </authorList>
    </citation>
    <scope>NUCLEOTIDE SEQUENCE [LARGE SCALE GENOMIC DNA]</scope>
    <source>
        <strain evidence="2">Uno11</strain>
    </source>
</reference>
<evidence type="ECO:0000313" key="1">
    <source>
        <dbReference type="EMBL" id="GCE19939.1"/>
    </source>
</evidence>
<comment type="caution">
    <text evidence="1">The sequence shown here is derived from an EMBL/GenBank/DDBJ whole genome shotgun (WGS) entry which is preliminary data.</text>
</comment>
<sequence>MYHAEYKERNAELAMLDLIEIPCKGLLNQYMRAIIQATRNNLFYMHNVTPQKEIP</sequence>
<gene>
    <name evidence="1" type="ORF">KDK_37390</name>
</gene>
<dbReference type="Proteomes" id="UP000287188">
    <property type="component" value="Unassembled WGS sequence"/>
</dbReference>
<organism evidence="1 2">
    <name type="scientific">Dictyobacter kobayashii</name>
    <dbReference type="NCBI Taxonomy" id="2014872"/>
    <lineage>
        <taxon>Bacteria</taxon>
        <taxon>Bacillati</taxon>
        <taxon>Chloroflexota</taxon>
        <taxon>Ktedonobacteria</taxon>
        <taxon>Ktedonobacterales</taxon>
        <taxon>Dictyobacteraceae</taxon>
        <taxon>Dictyobacter</taxon>
    </lineage>
</organism>
<accession>A0A402ALM6</accession>
<name>A0A402ALM6_9CHLR</name>
<evidence type="ECO:0000313" key="2">
    <source>
        <dbReference type="Proteomes" id="UP000287188"/>
    </source>
</evidence>